<evidence type="ECO:0000256" key="3">
    <source>
        <dbReference type="ARBA" id="ARBA00049244"/>
    </source>
</evidence>
<dbReference type="AlphaFoldDB" id="A0A975AJX9"/>
<dbReference type="GO" id="GO:0009360">
    <property type="term" value="C:DNA polymerase III complex"/>
    <property type="evidence" value="ECO:0007669"/>
    <property type="project" value="TreeGrafter"/>
</dbReference>
<dbReference type="GO" id="GO:0003887">
    <property type="term" value="F:DNA-directed DNA polymerase activity"/>
    <property type="evidence" value="ECO:0007669"/>
    <property type="project" value="UniProtKB-KW"/>
</dbReference>
<dbReference type="GO" id="GO:0008408">
    <property type="term" value="F:3'-5' exonuclease activity"/>
    <property type="evidence" value="ECO:0007669"/>
    <property type="project" value="InterPro"/>
</dbReference>
<proteinExistence type="predicted"/>
<dbReference type="PANTHER" id="PTHR11669">
    <property type="entry name" value="REPLICATION FACTOR C / DNA POLYMERASE III GAMMA-TAU SUBUNIT"/>
    <property type="match status" value="1"/>
</dbReference>
<name>A0A975AJX9_9GAMM</name>
<dbReference type="EMBL" id="CP071504">
    <property type="protein sequence ID" value="QSX28623.1"/>
    <property type="molecule type" value="Genomic_DNA"/>
</dbReference>
<dbReference type="SUPFAM" id="SSF52540">
    <property type="entry name" value="P-loop containing nucleoside triphosphate hydrolases"/>
    <property type="match status" value="1"/>
</dbReference>
<keyword evidence="4" id="KW-0548">Nucleotidyltransferase</keyword>
<keyword evidence="4" id="KW-0808">Transferase</keyword>
<dbReference type="Gene3D" id="3.40.50.300">
    <property type="entry name" value="P-loop containing nucleotide triphosphate hydrolases"/>
    <property type="match status" value="1"/>
</dbReference>
<comment type="catalytic activity">
    <reaction evidence="3">
        <text>DNA(n) + a 2'-deoxyribonucleoside 5'-triphosphate = DNA(n+1) + diphosphate</text>
        <dbReference type="Rhea" id="RHEA:22508"/>
        <dbReference type="Rhea" id="RHEA-COMP:17339"/>
        <dbReference type="Rhea" id="RHEA-COMP:17340"/>
        <dbReference type="ChEBI" id="CHEBI:33019"/>
        <dbReference type="ChEBI" id="CHEBI:61560"/>
        <dbReference type="ChEBI" id="CHEBI:173112"/>
        <dbReference type="EC" id="2.7.7.7"/>
    </reaction>
</comment>
<dbReference type="Pfam" id="PF13177">
    <property type="entry name" value="DNA_pol3_delta2"/>
    <property type="match status" value="1"/>
</dbReference>
<dbReference type="EC" id="2.7.7.7" evidence="1"/>
<evidence type="ECO:0000313" key="4">
    <source>
        <dbReference type="EMBL" id="QSX28623.1"/>
    </source>
</evidence>
<keyword evidence="2" id="KW-0239">DNA-directed DNA polymerase</keyword>
<dbReference type="NCBIfam" id="TIGR00678">
    <property type="entry name" value="holB"/>
    <property type="match status" value="1"/>
</dbReference>
<dbReference type="Proteomes" id="UP000663281">
    <property type="component" value="Chromosome"/>
</dbReference>
<accession>A0A975AJX9</accession>
<gene>
    <name evidence="4" type="primary">holB</name>
    <name evidence="4" type="ORF">JYB88_10000</name>
</gene>
<dbReference type="KEGG" id="scyp:JYB88_10000"/>
<sequence length="305" mass="33483">MIQMPWLSAPLGSFMQLLMTGRLPHAILVGMDRGLGAEHLLGDIARAALCLAPTAKGACGYCKGCQLIAAGNHPDLYQVQADGHQIKIDQIRNLCQDLTSTSQQGGRRVAIIYEAERMNIAAANALLKTLEEPGRDTLLLLQSNQSARLLPTLVSRCQRLPCQEPSPEVVSDWLRGLSPEGEDVSWCLPVCGGPVKLAELLQGDGYKQLSQLRKDWRQSLSSGHLYASLISISEEQITDALKVLYIELKSDLERGWPQDAFQRNNIARLAAEIMHVCQGLTAMPNVNCQALCQKVVLDYQRIVSS</sequence>
<dbReference type="InterPro" id="IPR050238">
    <property type="entry name" value="DNA_Rep/Repair_Clamp_Loader"/>
</dbReference>
<evidence type="ECO:0000313" key="5">
    <source>
        <dbReference type="Proteomes" id="UP000663281"/>
    </source>
</evidence>
<dbReference type="InterPro" id="IPR027417">
    <property type="entry name" value="P-loop_NTPase"/>
</dbReference>
<protein>
    <recommendedName>
        <fullName evidence="1">DNA-directed DNA polymerase</fullName>
        <ecNumber evidence="1">2.7.7.7</ecNumber>
    </recommendedName>
</protein>
<organism evidence="4 5">
    <name type="scientific">Shewanella cyperi</name>
    <dbReference type="NCBI Taxonomy" id="2814292"/>
    <lineage>
        <taxon>Bacteria</taxon>
        <taxon>Pseudomonadati</taxon>
        <taxon>Pseudomonadota</taxon>
        <taxon>Gammaproteobacteria</taxon>
        <taxon>Alteromonadales</taxon>
        <taxon>Shewanellaceae</taxon>
        <taxon>Shewanella</taxon>
    </lineage>
</organism>
<dbReference type="InterPro" id="IPR004622">
    <property type="entry name" value="DNA_pol_HolB"/>
</dbReference>
<evidence type="ECO:0000256" key="1">
    <source>
        <dbReference type="ARBA" id="ARBA00012417"/>
    </source>
</evidence>
<dbReference type="GO" id="GO:0006261">
    <property type="term" value="P:DNA-templated DNA replication"/>
    <property type="evidence" value="ECO:0007669"/>
    <property type="project" value="TreeGrafter"/>
</dbReference>
<evidence type="ECO:0000256" key="2">
    <source>
        <dbReference type="ARBA" id="ARBA00022932"/>
    </source>
</evidence>
<reference evidence="4 5" key="1">
    <citation type="submission" date="2021-03" db="EMBL/GenBank/DDBJ databases">
        <title>Novel species identification of genus Shewanella.</title>
        <authorList>
            <person name="Liu G."/>
            <person name="Zhang Q."/>
        </authorList>
    </citation>
    <scope>NUCLEOTIDE SEQUENCE [LARGE SCALE GENOMIC DNA]</scope>
    <source>
        <strain evidence="4 5">FJAT-53726</strain>
    </source>
</reference>
<keyword evidence="5" id="KW-1185">Reference proteome</keyword>
<dbReference type="PANTHER" id="PTHR11669:SF8">
    <property type="entry name" value="DNA POLYMERASE III SUBUNIT DELTA"/>
    <property type="match status" value="1"/>
</dbReference>